<sequence>MTRPGPVPAAVEAAGPAVGAAPGRVVSLAAVLLVAAGLRSAITAVGPVLDQIGADYRLDELALGLLGALPLVGFAVVSPLVHRVSGRAGAERTVLWAAVALVLATVLRSAPGVWWLWIGTAGIGAAVAVGNVLLPAIVKRDRAHRISLATGGYTAVMTGCAAVASGLSAPLAAATGSWRWAVGCWAVVTALAALVWWAQTRRRPADAPPTVPDVLPTTPPAALWRHAGAWHVTAFMGLQSCCYFLLVTWLPSIEAARGLPAQTTGQYLLVAQVLSILAGLAVTVVMGRRRDQRWVAVGCTLPAVVAAVGLLVLPSAVLVWAVALGVSTGTSLVVALALMGLRSRTSTQTARLSGLAQSGGYALAALSVVVAGAVGHLAGPTAVPFVILAVALAQLGVAPLAGRPRYIGGDAEPGRDRQP</sequence>
<dbReference type="RefSeq" id="WP_114126393.1">
    <property type="nucleotide sequence ID" value="NZ_QOUI01000005.1"/>
</dbReference>
<keyword evidence="1" id="KW-0812">Transmembrane</keyword>
<feature type="transmembrane region" description="Helical" evidence="1">
    <location>
        <begin position="228"/>
        <end position="247"/>
    </location>
</feature>
<feature type="transmembrane region" description="Helical" evidence="1">
    <location>
        <begin position="294"/>
        <end position="313"/>
    </location>
</feature>
<dbReference type="Proteomes" id="UP000252770">
    <property type="component" value="Unassembled WGS sequence"/>
</dbReference>
<feature type="transmembrane region" description="Helical" evidence="1">
    <location>
        <begin position="319"/>
        <end position="341"/>
    </location>
</feature>
<evidence type="ECO:0000313" key="2">
    <source>
        <dbReference type="EMBL" id="RCK69632.1"/>
    </source>
</evidence>
<protein>
    <submittedName>
        <fullName evidence="2">MFS transporter</fullName>
    </submittedName>
</protein>
<feature type="transmembrane region" description="Helical" evidence="1">
    <location>
        <begin position="150"/>
        <end position="172"/>
    </location>
</feature>
<keyword evidence="3" id="KW-1185">Reference proteome</keyword>
<feature type="transmembrane region" description="Helical" evidence="1">
    <location>
        <begin position="178"/>
        <end position="198"/>
    </location>
</feature>
<reference evidence="2 3" key="1">
    <citation type="submission" date="2018-07" db="EMBL/GenBank/DDBJ databases">
        <title>Desertimonas flava gen. nov. sp. nov.</title>
        <authorList>
            <person name="Liu S."/>
        </authorList>
    </citation>
    <scope>NUCLEOTIDE SEQUENCE [LARGE SCALE GENOMIC DNA]</scope>
    <source>
        <strain evidence="2 3">16Sb5-5</strain>
    </source>
</reference>
<dbReference type="GO" id="GO:0022857">
    <property type="term" value="F:transmembrane transporter activity"/>
    <property type="evidence" value="ECO:0007669"/>
    <property type="project" value="InterPro"/>
</dbReference>
<keyword evidence="1" id="KW-1133">Transmembrane helix</keyword>
<dbReference type="InterPro" id="IPR052524">
    <property type="entry name" value="MFS_Cyanate_Porter"/>
</dbReference>
<dbReference type="AlphaFoldDB" id="A0A367YX98"/>
<dbReference type="Gene3D" id="1.20.1250.20">
    <property type="entry name" value="MFS general substrate transporter like domains"/>
    <property type="match status" value="1"/>
</dbReference>
<evidence type="ECO:0000313" key="3">
    <source>
        <dbReference type="Proteomes" id="UP000252770"/>
    </source>
</evidence>
<dbReference type="InterPro" id="IPR011701">
    <property type="entry name" value="MFS"/>
</dbReference>
<feature type="transmembrane region" description="Helical" evidence="1">
    <location>
        <begin position="116"/>
        <end position="138"/>
    </location>
</feature>
<dbReference type="PANTHER" id="PTHR23523:SF2">
    <property type="entry name" value="2-NITROIMIDAZOLE TRANSPORTER"/>
    <property type="match status" value="1"/>
</dbReference>
<feature type="transmembrane region" description="Helical" evidence="1">
    <location>
        <begin position="25"/>
        <end position="49"/>
    </location>
</feature>
<dbReference type="Pfam" id="PF07690">
    <property type="entry name" value="MFS_1"/>
    <property type="match status" value="1"/>
</dbReference>
<organism evidence="2 3">
    <name type="scientific">Desertihabitans brevis</name>
    <dbReference type="NCBI Taxonomy" id="2268447"/>
    <lineage>
        <taxon>Bacteria</taxon>
        <taxon>Bacillati</taxon>
        <taxon>Actinomycetota</taxon>
        <taxon>Actinomycetes</taxon>
        <taxon>Propionibacteriales</taxon>
        <taxon>Propionibacteriaceae</taxon>
        <taxon>Desertihabitans</taxon>
    </lineage>
</organism>
<accession>A0A367YX98</accession>
<feature type="transmembrane region" description="Helical" evidence="1">
    <location>
        <begin position="93"/>
        <end position="110"/>
    </location>
</feature>
<feature type="transmembrane region" description="Helical" evidence="1">
    <location>
        <begin position="61"/>
        <end position="81"/>
    </location>
</feature>
<proteinExistence type="predicted"/>
<name>A0A367YX98_9ACTN</name>
<keyword evidence="1" id="KW-0472">Membrane</keyword>
<comment type="caution">
    <text evidence="2">The sequence shown here is derived from an EMBL/GenBank/DDBJ whole genome shotgun (WGS) entry which is preliminary data.</text>
</comment>
<dbReference type="SUPFAM" id="SSF103473">
    <property type="entry name" value="MFS general substrate transporter"/>
    <property type="match status" value="1"/>
</dbReference>
<gene>
    <name evidence="2" type="ORF">DT076_09225</name>
</gene>
<feature type="transmembrane region" description="Helical" evidence="1">
    <location>
        <begin position="385"/>
        <end position="402"/>
    </location>
</feature>
<feature type="transmembrane region" description="Helical" evidence="1">
    <location>
        <begin position="267"/>
        <end position="287"/>
    </location>
</feature>
<dbReference type="EMBL" id="QOUI01000005">
    <property type="protein sequence ID" value="RCK69632.1"/>
    <property type="molecule type" value="Genomic_DNA"/>
</dbReference>
<feature type="transmembrane region" description="Helical" evidence="1">
    <location>
        <begin position="361"/>
        <end position="379"/>
    </location>
</feature>
<dbReference type="InterPro" id="IPR036259">
    <property type="entry name" value="MFS_trans_sf"/>
</dbReference>
<evidence type="ECO:0000256" key="1">
    <source>
        <dbReference type="SAM" id="Phobius"/>
    </source>
</evidence>
<dbReference type="PANTHER" id="PTHR23523">
    <property type="match status" value="1"/>
</dbReference>